<feature type="region of interest" description="Disordered" evidence="1">
    <location>
        <begin position="47"/>
        <end position="72"/>
    </location>
</feature>
<organism evidence="2 3">
    <name type="scientific">Mycena pura</name>
    <dbReference type="NCBI Taxonomy" id="153505"/>
    <lineage>
        <taxon>Eukaryota</taxon>
        <taxon>Fungi</taxon>
        <taxon>Dikarya</taxon>
        <taxon>Basidiomycota</taxon>
        <taxon>Agaricomycotina</taxon>
        <taxon>Agaricomycetes</taxon>
        <taxon>Agaricomycetidae</taxon>
        <taxon>Agaricales</taxon>
        <taxon>Marasmiineae</taxon>
        <taxon>Mycenaceae</taxon>
        <taxon>Mycena</taxon>
    </lineage>
</organism>
<gene>
    <name evidence="2" type="ORF">GGX14DRAFT_602214</name>
</gene>
<reference evidence="2" key="1">
    <citation type="submission" date="2023-03" db="EMBL/GenBank/DDBJ databases">
        <title>Massive genome expansion in bonnet fungi (Mycena s.s.) driven by repeated elements and novel gene families across ecological guilds.</title>
        <authorList>
            <consortium name="Lawrence Berkeley National Laboratory"/>
            <person name="Harder C.B."/>
            <person name="Miyauchi S."/>
            <person name="Viragh M."/>
            <person name="Kuo A."/>
            <person name="Thoen E."/>
            <person name="Andreopoulos B."/>
            <person name="Lu D."/>
            <person name="Skrede I."/>
            <person name="Drula E."/>
            <person name="Henrissat B."/>
            <person name="Morin E."/>
            <person name="Kohler A."/>
            <person name="Barry K."/>
            <person name="LaButti K."/>
            <person name="Morin E."/>
            <person name="Salamov A."/>
            <person name="Lipzen A."/>
            <person name="Mereny Z."/>
            <person name="Hegedus B."/>
            <person name="Baldrian P."/>
            <person name="Stursova M."/>
            <person name="Weitz H."/>
            <person name="Taylor A."/>
            <person name="Grigoriev I.V."/>
            <person name="Nagy L.G."/>
            <person name="Martin F."/>
            <person name="Kauserud H."/>
        </authorList>
    </citation>
    <scope>NUCLEOTIDE SEQUENCE</scope>
    <source>
        <strain evidence="2">9144</strain>
    </source>
</reference>
<proteinExistence type="predicted"/>
<dbReference type="AlphaFoldDB" id="A0AAD6VUW3"/>
<dbReference type="EMBL" id="JARJCW010000014">
    <property type="protein sequence ID" value="KAJ7217151.1"/>
    <property type="molecule type" value="Genomic_DNA"/>
</dbReference>
<name>A0AAD6VUW3_9AGAR</name>
<evidence type="ECO:0000313" key="3">
    <source>
        <dbReference type="Proteomes" id="UP001219525"/>
    </source>
</evidence>
<sequence>MAHRSRQSRRDRDCIKFTDYDDVGDAEMEEREFLLLFPSFEDALGPDSQIQASTKGGQGVGHIPSSHSSSSSDVWDGFSLPLRFALLRSRLSSTQIQLVNDNGTSNFCSDANIAEAKKATTVANALKTRLQILVKEWPDQMVLHQLVGRCDAVLMISAARLQKSYSFPSWSNFLWASFTVEHNCFVALRYTAVIWLGKLGHSQDTLDRVSRISWATHRYYSLFSSHLSATLLEKRTALENKPERYHYPGIEGQRARTHHQLYKVMRRMPVIDHMRPQYAGESESLQIRQSIDTWNSIMIPSFPDTELDVPPAHLYNLAPTFKKFGDFLHTHIWPLTSSRSALVVDNLAVDIIVTKKELAAVTIQSTLKQQKAWSDLLKELKRAGFTAIPEPEILQQQSDARWLRRLGYEGARDGRPGGRLLLSTLFPA</sequence>
<evidence type="ECO:0000256" key="1">
    <source>
        <dbReference type="SAM" id="MobiDB-lite"/>
    </source>
</evidence>
<accession>A0AAD6VUW3</accession>
<comment type="caution">
    <text evidence="2">The sequence shown here is derived from an EMBL/GenBank/DDBJ whole genome shotgun (WGS) entry which is preliminary data.</text>
</comment>
<protein>
    <submittedName>
        <fullName evidence="2">Uncharacterized protein</fullName>
    </submittedName>
</protein>
<evidence type="ECO:0000313" key="2">
    <source>
        <dbReference type="EMBL" id="KAJ7217151.1"/>
    </source>
</evidence>
<dbReference type="Proteomes" id="UP001219525">
    <property type="component" value="Unassembled WGS sequence"/>
</dbReference>
<keyword evidence="3" id="KW-1185">Reference proteome</keyword>